<feature type="transmembrane region" description="Helical" evidence="5">
    <location>
        <begin position="260"/>
        <end position="280"/>
    </location>
</feature>
<dbReference type="PANTHER" id="PTHR23508:SF10">
    <property type="entry name" value="CARBOXYLIC ACID TRANSPORTER PROTEIN HOMOLOG"/>
    <property type="match status" value="1"/>
</dbReference>
<dbReference type="SUPFAM" id="SSF103473">
    <property type="entry name" value="MFS general substrate transporter"/>
    <property type="match status" value="1"/>
</dbReference>
<feature type="transmembrane region" description="Helical" evidence="5">
    <location>
        <begin position="158"/>
        <end position="180"/>
    </location>
</feature>
<comment type="caution">
    <text evidence="7">The sequence shown here is derived from an EMBL/GenBank/DDBJ whole genome shotgun (WGS) entry which is preliminary data.</text>
</comment>
<sequence length="448" mass="48833">MTVQPTTLGGSDEGPWYKSLDRRQWNTLLAANLGWLFDGFENYALILTAGPAMRQLLDPSQHAQIPFYIGTVIAINLLGWGIGGMLGGIAADYIGRKRMMMLAILAYSVMTGLSAIAWDWWSFAILRFLVGIAVGSEWATGSSMMAEMWPDRARGKGAGLMQCGLGIGFFIASLVWLFIAPLGPDSWRWMYLIGVLPALVTLWIRRSIPESERWEAASSRRAAAKASRRAGARLTAGEEQLTKFTLHDLFTDRETRGRTIVVFLMSLTTTVGFWSISTWVPPFVGSTAAQSGLVAAQWASYAGMAYTAGSITGYIAFGFLADALGRKVVTMAFFAIALALTPVLFFGTTDLKLLLLFAYVNAIFSNGQYTWMPVWLPELYPTRMRATALAFAFNAPRFIAFLGPLLAGSMIVAFGGFGKAAMVLASIYILGLAVAPFLPETRGKPLPE</sequence>
<feature type="transmembrane region" description="Helical" evidence="5">
    <location>
        <begin position="186"/>
        <end position="204"/>
    </location>
</feature>
<feature type="transmembrane region" description="Helical" evidence="5">
    <location>
        <begin position="65"/>
        <end position="87"/>
    </location>
</feature>
<dbReference type="PROSITE" id="PS00216">
    <property type="entry name" value="SUGAR_TRANSPORT_1"/>
    <property type="match status" value="1"/>
</dbReference>
<evidence type="ECO:0000259" key="6">
    <source>
        <dbReference type="PROSITE" id="PS50850"/>
    </source>
</evidence>
<evidence type="ECO:0000256" key="1">
    <source>
        <dbReference type="ARBA" id="ARBA00004141"/>
    </source>
</evidence>
<evidence type="ECO:0000256" key="5">
    <source>
        <dbReference type="SAM" id="Phobius"/>
    </source>
</evidence>
<feature type="transmembrane region" description="Helical" evidence="5">
    <location>
        <begin position="300"/>
        <end position="321"/>
    </location>
</feature>
<evidence type="ECO:0000256" key="4">
    <source>
        <dbReference type="ARBA" id="ARBA00023136"/>
    </source>
</evidence>
<dbReference type="Pfam" id="PF00083">
    <property type="entry name" value="Sugar_tr"/>
    <property type="match status" value="1"/>
</dbReference>
<dbReference type="Gene3D" id="1.20.1250.20">
    <property type="entry name" value="MFS general substrate transporter like domains"/>
    <property type="match status" value="1"/>
</dbReference>
<feature type="transmembrane region" description="Helical" evidence="5">
    <location>
        <begin position="328"/>
        <end position="347"/>
    </location>
</feature>
<dbReference type="EMBL" id="NPEX01000214">
    <property type="protein sequence ID" value="RAI40859.1"/>
    <property type="molecule type" value="Genomic_DNA"/>
</dbReference>
<keyword evidence="3 5" id="KW-1133">Transmembrane helix</keyword>
<feature type="transmembrane region" description="Helical" evidence="5">
    <location>
        <begin position="99"/>
        <end position="118"/>
    </location>
</feature>
<name>A0A327KPS6_9BRAD</name>
<evidence type="ECO:0000313" key="7">
    <source>
        <dbReference type="EMBL" id="RAI40859.1"/>
    </source>
</evidence>
<dbReference type="InterPro" id="IPR020846">
    <property type="entry name" value="MFS_dom"/>
</dbReference>
<feature type="transmembrane region" description="Helical" evidence="5">
    <location>
        <begin position="353"/>
        <end position="376"/>
    </location>
</feature>
<keyword evidence="8" id="KW-1185">Reference proteome</keyword>
<accession>A0A327KPS6</accession>
<proteinExistence type="predicted"/>
<gene>
    <name evidence="7" type="ORF">CH341_22900</name>
</gene>
<keyword evidence="4 5" id="KW-0472">Membrane</keyword>
<dbReference type="RefSeq" id="WP_111421332.1">
    <property type="nucleotide sequence ID" value="NZ_NPEX01000214.1"/>
</dbReference>
<dbReference type="OrthoDB" id="9784658at2"/>
<evidence type="ECO:0000313" key="8">
    <source>
        <dbReference type="Proteomes" id="UP000249130"/>
    </source>
</evidence>
<organism evidence="7 8">
    <name type="scientific">Rhodoplanes roseus</name>
    <dbReference type="NCBI Taxonomy" id="29409"/>
    <lineage>
        <taxon>Bacteria</taxon>
        <taxon>Pseudomonadati</taxon>
        <taxon>Pseudomonadota</taxon>
        <taxon>Alphaproteobacteria</taxon>
        <taxon>Hyphomicrobiales</taxon>
        <taxon>Nitrobacteraceae</taxon>
        <taxon>Rhodoplanes</taxon>
    </lineage>
</organism>
<dbReference type="AlphaFoldDB" id="A0A327KPS6"/>
<feature type="transmembrane region" description="Helical" evidence="5">
    <location>
        <begin position="420"/>
        <end position="438"/>
    </location>
</feature>
<feature type="transmembrane region" description="Helical" evidence="5">
    <location>
        <begin position="124"/>
        <end position="146"/>
    </location>
</feature>
<dbReference type="InterPro" id="IPR036259">
    <property type="entry name" value="MFS_trans_sf"/>
</dbReference>
<keyword evidence="2 5" id="KW-0812">Transmembrane</keyword>
<feature type="transmembrane region" description="Helical" evidence="5">
    <location>
        <begin position="388"/>
        <end position="414"/>
    </location>
</feature>
<feature type="domain" description="Major facilitator superfamily (MFS) profile" evidence="6">
    <location>
        <begin position="27"/>
        <end position="443"/>
    </location>
</feature>
<dbReference type="GO" id="GO:0005886">
    <property type="term" value="C:plasma membrane"/>
    <property type="evidence" value="ECO:0007669"/>
    <property type="project" value="TreeGrafter"/>
</dbReference>
<reference evidence="7 8" key="1">
    <citation type="submission" date="2017-07" db="EMBL/GenBank/DDBJ databases">
        <title>Draft Genome Sequences of Select Purple Nonsulfur Bacteria.</title>
        <authorList>
            <person name="Lasarre B."/>
            <person name="Mckinlay J.B."/>
        </authorList>
    </citation>
    <scope>NUCLEOTIDE SEQUENCE [LARGE SCALE GENOMIC DNA]</scope>
    <source>
        <strain evidence="7 8">DSM 5909</strain>
    </source>
</reference>
<evidence type="ECO:0000256" key="3">
    <source>
        <dbReference type="ARBA" id="ARBA00022989"/>
    </source>
</evidence>
<evidence type="ECO:0000256" key="2">
    <source>
        <dbReference type="ARBA" id="ARBA00022692"/>
    </source>
</evidence>
<dbReference type="GO" id="GO:0046943">
    <property type="term" value="F:carboxylic acid transmembrane transporter activity"/>
    <property type="evidence" value="ECO:0007669"/>
    <property type="project" value="TreeGrafter"/>
</dbReference>
<dbReference type="Proteomes" id="UP000249130">
    <property type="component" value="Unassembled WGS sequence"/>
</dbReference>
<comment type="subcellular location">
    <subcellularLocation>
        <location evidence="1">Membrane</location>
        <topology evidence="1">Multi-pass membrane protein</topology>
    </subcellularLocation>
</comment>
<dbReference type="InterPro" id="IPR005829">
    <property type="entry name" value="Sugar_transporter_CS"/>
</dbReference>
<protein>
    <submittedName>
        <fullName evidence="7">MFS transporter</fullName>
    </submittedName>
</protein>
<dbReference type="InterPro" id="IPR005828">
    <property type="entry name" value="MFS_sugar_transport-like"/>
</dbReference>
<dbReference type="PANTHER" id="PTHR23508">
    <property type="entry name" value="CARBOXYLIC ACID TRANSPORTER PROTEIN HOMOLOG"/>
    <property type="match status" value="1"/>
</dbReference>
<dbReference type="PROSITE" id="PS50850">
    <property type="entry name" value="MFS"/>
    <property type="match status" value="1"/>
</dbReference>